<evidence type="ECO:0000313" key="7">
    <source>
        <dbReference type="Proteomes" id="UP000199112"/>
    </source>
</evidence>
<dbReference type="InterPro" id="IPR036388">
    <property type="entry name" value="WH-like_DNA-bd_sf"/>
</dbReference>
<reference evidence="7" key="1">
    <citation type="submission" date="2016-10" db="EMBL/GenBank/DDBJ databases">
        <authorList>
            <person name="Varghese N."/>
            <person name="Submissions S."/>
        </authorList>
    </citation>
    <scope>NUCLEOTIDE SEQUENCE [LARGE SCALE GENOMIC DNA]</scope>
    <source>
        <strain evidence="7">CGMCC 1.8981</strain>
    </source>
</reference>
<feature type="domain" description="HTH iclR-type" evidence="4">
    <location>
        <begin position="6"/>
        <end position="65"/>
    </location>
</feature>
<name>A0A1H6G674_9EURY</name>
<protein>
    <submittedName>
        <fullName evidence="6">Transcriptional regulator, IclR family</fullName>
    </submittedName>
</protein>
<dbReference type="SMART" id="SM00346">
    <property type="entry name" value="HTH_ICLR"/>
    <property type="match status" value="1"/>
</dbReference>
<dbReference type="GO" id="GO:0003677">
    <property type="term" value="F:DNA binding"/>
    <property type="evidence" value="ECO:0007669"/>
    <property type="project" value="UniProtKB-KW"/>
</dbReference>
<accession>A0A1H6G674</accession>
<proteinExistence type="predicted"/>
<dbReference type="PANTHER" id="PTHR30136:SF35">
    <property type="entry name" value="HTH-TYPE TRANSCRIPTIONAL REGULATOR RV1719"/>
    <property type="match status" value="1"/>
</dbReference>
<keyword evidence="7" id="KW-1185">Reference proteome</keyword>
<dbReference type="Gene3D" id="3.30.450.40">
    <property type="match status" value="1"/>
</dbReference>
<evidence type="ECO:0000256" key="1">
    <source>
        <dbReference type="ARBA" id="ARBA00023015"/>
    </source>
</evidence>
<evidence type="ECO:0000313" key="6">
    <source>
        <dbReference type="EMBL" id="SEH18110.1"/>
    </source>
</evidence>
<evidence type="ECO:0000256" key="3">
    <source>
        <dbReference type="ARBA" id="ARBA00023163"/>
    </source>
</evidence>
<dbReference type="InterPro" id="IPR005471">
    <property type="entry name" value="Tscrpt_reg_IclR_N"/>
</dbReference>
<dbReference type="InterPro" id="IPR036390">
    <property type="entry name" value="WH_DNA-bd_sf"/>
</dbReference>
<feature type="domain" description="IclR-ED" evidence="5">
    <location>
        <begin position="66"/>
        <end position="259"/>
    </location>
</feature>
<dbReference type="Gene3D" id="1.10.10.10">
    <property type="entry name" value="Winged helix-like DNA-binding domain superfamily/Winged helix DNA-binding domain"/>
    <property type="match status" value="1"/>
</dbReference>
<evidence type="ECO:0000259" key="5">
    <source>
        <dbReference type="PROSITE" id="PS51078"/>
    </source>
</evidence>
<keyword evidence="1" id="KW-0805">Transcription regulation</keyword>
<dbReference type="InterPro" id="IPR014757">
    <property type="entry name" value="Tscrpt_reg_IclR_C"/>
</dbReference>
<dbReference type="SUPFAM" id="SSF46785">
    <property type="entry name" value="Winged helix' DNA-binding domain"/>
    <property type="match status" value="1"/>
</dbReference>
<dbReference type="InterPro" id="IPR029016">
    <property type="entry name" value="GAF-like_dom_sf"/>
</dbReference>
<evidence type="ECO:0000259" key="4">
    <source>
        <dbReference type="PROSITE" id="PS51077"/>
    </source>
</evidence>
<dbReference type="PROSITE" id="PS51078">
    <property type="entry name" value="ICLR_ED"/>
    <property type="match status" value="1"/>
</dbReference>
<organism evidence="6 7">
    <name type="scientific">Natronorubrum sediminis</name>
    <dbReference type="NCBI Taxonomy" id="640943"/>
    <lineage>
        <taxon>Archaea</taxon>
        <taxon>Methanobacteriati</taxon>
        <taxon>Methanobacteriota</taxon>
        <taxon>Stenosarchaea group</taxon>
        <taxon>Halobacteria</taxon>
        <taxon>Halobacteriales</taxon>
        <taxon>Natrialbaceae</taxon>
        <taxon>Natronorubrum</taxon>
    </lineage>
</organism>
<gene>
    <name evidence="6" type="ORF">SAMN04487967_3639</name>
</gene>
<dbReference type="GO" id="GO:0045892">
    <property type="term" value="P:negative regulation of DNA-templated transcription"/>
    <property type="evidence" value="ECO:0007669"/>
    <property type="project" value="TreeGrafter"/>
</dbReference>
<evidence type="ECO:0000256" key="2">
    <source>
        <dbReference type="ARBA" id="ARBA00023125"/>
    </source>
</evidence>
<sequence length="266" mass="30308">MTKQTAKTTERSLDVIDTIQKLDGATLDELTGELEISRSTIHLHLQTLLKEGYLTKEGAVYHIGLRFLNHGEYARSRKKAYTLAKQTVTELSDRIDEEVEFVVENDNRGILVHESFHPDSHFPSKKRHISTAHSSAGIYYYLHSVATGKAILAELSDERVEAVLDDWGLPRQTAHTITDRDDLLQELEEVRERGVAFTDEEYVDGLREVGRHVTGPDGSILGAIAIIGPKYRFTDERYTTELPEILTEYVNDLETEIRDSYLDDYR</sequence>
<keyword evidence="3" id="KW-0804">Transcription</keyword>
<dbReference type="Proteomes" id="UP000199112">
    <property type="component" value="Unassembled WGS sequence"/>
</dbReference>
<dbReference type="GO" id="GO:0003700">
    <property type="term" value="F:DNA-binding transcription factor activity"/>
    <property type="evidence" value="ECO:0007669"/>
    <property type="project" value="TreeGrafter"/>
</dbReference>
<dbReference type="Pfam" id="PF09339">
    <property type="entry name" value="HTH_IclR"/>
    <property type="match status" value="1"/>
</dbReference>
<keyword evidence="2" id="KW-0238">DNA-binding</keyword>
<dbReference type="RefSeq" id="WP_090508368.1">
    <property type="nucleotide sequence ID" value="NZ_FNWL01000006.1"/>
</dbReference>
<dbReference type="Pfam" id="PF01614">
    <property type="entry name" value="IclR_C"/>
    <property type="match status" value="1"/>
</dbReference>
<dbReference type="PROSITE" id="PS51077">
    <property type="entry name" value="HTH_ICLR"/>
    <property type="match status" value="1"/>
</dbReference>
<dbReference type="InterPro" id="IPR050707">
    <property type="entry name" value="HTH_MetabolicPath_Reg"/>
</dbReference>
<dbReference type="EMBL" id="FNWL01000006">
    <property type="protein sequence ID" value="SEH18110.1"/>
    <property type="molecule type" value="Genomic_DNA"/>
</dbReference>
<dbReference type="AlphaFoldDB" id="A0A1H6G674"/>
<dbReference type="SUPFAM" id="SSF55781">
    <property type="entry name" value="GAF domain-like"/>
    <property type="match status" value="1"/>
</dbReference>
<dbReference type="OrthoDB" id="14763at2157"/>
<dbReference type="PANTHER" id="PTHR30136">
    <property type="entry name" value="HELIX-TURN-HELIX TRANSCRIPTIONAL REGULATOR, ICLR FAMILY"/>
    <property type="match status" value="1"/>
</dbReference>